<dbReference type="Pfam" id="PF01871">
    <property type="entry name" value="AMMECR1"/>
    <property type="match status" value="1"/>
</dbReference>
<dbReference type="AlphaFoldDB" id="A0A6G7VC81"/>
<sequence>MAYDQDLRAILLEVAADSIAHGLRHGRPLAVDPNAYPEPLRDLRATFVTLEHCGQLRGCIGVLEASRPLVEDVAQNAFAAAFEDPRFHPLGADEYPEIEIKVSILTPPEPLVFGSEEELIAQLRPGIDGLILSDRGHRGTFLPAVWEQLPEPYAFVEHLKRKAGLPFGYWSDSLKVSRYETESFGAPTSPHPRALSLGERGKW</sequence>
<dbReference type="PANTHER" id="PTHR13016">
    <property type="entry name" value="AMMECR1 HOMOLOG"/>
    <property type="match status" value="1"/>
</dbReference>
<reference evidence="4" key="1">
    <citation type="submission" date="2020-01" db="EMBL/GenBank/DDBJ databases">
        <title>Caldichromatium gen. nov., sp. nov., a thermophilic purple sulfur bacterium member of the family Chromatiaceae isolated from Nakabusa hot spring, Japan.</title>
        <authorList>
            <person name="Saini M.K."/>
            <person name="Hanada S."/>
            <person name="Tank M."/>
        </authorList>
    </citation>
    <scope>NUCLEOTIDE SEQUENCE [LARGE SCALE GENOMIC DNA]</scope>
    <source>
        <strain evidence="4">No.7</strain>
    </source>
</reference>
<feature type="region of interest" description="Disordered" evidence="1">
    <location>
        <begin position="182"/>
        <end position="203"/>
    </location>
</feature>
<dbReference type="SUPFAM" id="SSF143447">
    <property type="entry name" value="AMMECR1-like"/>
    <property type="match status" value="1"/>
</dbReference>
<proteinExistence type="predicted"/>
<dbReference type="EMBL" id="CP048029">
    <property type="protein sequence ID" value="QIK37485.1"/>
    <property type="molecule type" value="Genomic_DNA"/>
</dbReference>
<dbReference type="Gene3D" id="3.30.1490.150">
    <property type="entry name" value="Hypothetical protein ph0010, domain 2"/>
    <property type="match status" value="1"/>
</dbReference>
<evidence type="ECO:0000256" key="1">
    <source>
        <dbReference type="SAM" id="MobiDB-lite"/>
    </source>
</evidence>
<dbReference type="InterPro" id="IPR002733">
    <property type="entry name" value="AMMECR1_domain"/>
</dbReference>
<protein>
    <submittedName>
        <fullName evidence="3">AmmeMemoRadiSam system protein A</fullName>
    </submittedName>
</protein>
<name>A0A6G7VC81_9GAMM</name>
<keyword evidence="4" id="KW-1185">Reference proteome</keyword>
<dbReference type="PANTHER" id="PTHR13016:SF0">
    <property type="entry name" value="AMME SYNDROME CANDIDATE GENE 1 PROTEIN"/>
    <property type="match status" value="1"/>
</dbReference>
<evidence type="ECO:0000313" key="4">
    <source>
        <dbReference type="Proteomes" id="UP000502699"/>
    </source>
</evidence>
<accession>A0A6G7VC81</accession>
<dbReference type="Gene3D" id="3.30.700.20">
    <property type="entry name" value="Hypothetical protein ph0010, domain 1"/>
    <property type="match status" value="1"/>
</dbReference>
<evidence type="ECO:0000313" key="3">
    <source>
        <dbReference type="EMBL" id="QIK37485.1"/>
    </source>
</evidence>
<dbReference type="Proteomes" id="UP000502699">
    <property type="component" value="Chromosome"/>
</dbReference>
<feature type="domain" description="AMMECR1" evidence="2">
    <location>
        <begin position="6"/>
        <end position="195"/>
    </location>
</feature>
<dbReference type="KEGG" id="cjap:GWK36_05270"/>
<dbReference type="RefSeq" id="WP_166270252.1">
    <property type="nucleotide sequence ID" value="NZ_CP048029.1"/>
</dbReference>
<dbReference type="NCBIfam" id="TIGR00296">
    <property type="entry name" value="TIGR00296 family protein"/>
    <property type="match status" value="1"/>
</dbReference>
<organism evidence="3 4">
    <name type="scientific">Caldichromatium japonicum</name>
    <dbReference type="NCBI Taxonomy" id="2699430"/>
    <lineage>
        <taxon>Bacteria</taxon>
        <taxon>Pseudomonadati</taxon>
        <taxon>Pseudomonadota</taxon>
        <taxon>Gammaproteobacteria</taxon>
        <taxon>Chromatiales</taxon>
        <taxon>Chromatiaceae</taxon>
        <taxon>Caldichromatium</taxon>
    </lineage>
</organism>
<dbReference type="PROSITE" id="PS51112">
    <property type="entry name" value="AMMECR1"/>
    <property type="match status" value="1"/>
</dbReference>
<dbReference type="InterPro" id="IPR027623">
    <property type="entry name" value="AmmeMemoSam_A"/>
</dbReference>
<evidence type="ECO:0000259" key="2">
    <source>
        <dbReference type="PROSITE" id="PS51112"/>
    </source>
</evidence>
<dbReference type="InterPro" id="IPR036071">
    <property type="entry name" value="AMMECR1_dom_sf"/>
</dbReference>
<dbReference type="InterPro" id="IPR023473">
    <property type="entry name" value="AMMECR1"/>
</dbReference>
<dbReference type="InterPro" id="IPR027485">
    <property type="entry name" value="AMMECR1_N"/>
</dbReference>
<dbReference type="NCBIfam" id="TIGR04335">
    <property type="entry name" value="AmmeMemoSam_A"/>
    <property type="match status" value="1"/>
</dbReference>
<gene>
    <name evidence="3" type="primary">amrA</name>
    <name evidence="3" type="ORF">GWK36_05270</name>
</gene>